<organism evidence="1 2">
    <name type="scientific">Clostridium cavendishii DSM 21758</name>
    <dbReference type="NCBI Taxonomy" id="1121302"/>
    <lineage>
        <taxon>Bacteria</taxon>
        <taxon>Bacillati</taxon>
        <taxon>Bacillota</taxon>
        <taxon>Clostridia</taxon>
        <taxon>Eubacteriales</taxon>
        <taxon>Clostridiaceae</taxon>
        <taxon>Clostridium</taxon>
    </lineage>
</organism>
<dbReference type="Proteomes" id="UP000184310">
    <property type="component" value="Unassembled WGS sequence"/>
</dbReference>
<accession>A0A1M6HI08</accession>
<protein>
    <submittedName>
        <fullName evidence="1">Uncharacterized protein</fullName>
    </submittedName>
</protein>
<dbReference type="RefSeq" id="WP_072986049.1">
    <property type="nucleotide sequence ID" value="NZ_FQZB01000007.1"/>
</dbReference>
<gene>
    <name evidence="1" type="ORF">SAMN02745163_01486</name>
</gene>
<dbReference type="STRING" id="1121302.SAMN02745163_01486"/>
<keyword evidence="2" id="KW-1185">Reference proteome</keyword>
<name>A0A1M6HI08_9CLOT</name>
<sequence length="71" mass="7505">MKTPIQAKPILRNKLGNSYSESAIAPNGSNPLCSLGCAFLSGQDKIDCVNTCSSIVNPITDIIPSILPFIL</sequence>
<reference evidence="1 2" key="1">
    <citation type="submission" date="2016-11" db="EMBL/GenBank/DDBJ databases">
        <authorList>
            <person name="Jaros S."/>
            <person name="Januszkiewicz K."/>
            <person name="Wedrychowicz H."/>
        </authorList>
    </citation>
    <scope>NUCLEOTIDE SEQUENCE [LARGE SCALE GENOMIC DNA]</scope>
    <source>
        <strain evidence="1 2">DSM 21758</strain>
    </source>
</reference>
<evidence type="ECO:0000313" key="1">
    <source>
        <dbReference type="EMBL" id="SHJ21847.1"/>
    </source>
</evidence>
<dbReference type="EMBL" id="FQZB01000007">
    <property type="protein sequence ID" value="SHJ21847.1"/>
    <property type="molecule type" value="Genomic_DNA"/>
</dbReference>
<dbReference type="AlphaFoldDB" id="A0A1M6HI08"/>
<proteinExistence type="predicted"/>
<evidence type="ECO:0000313" key="2">
    <source>
        <dbReference type="Proteomes" id="UP000184310"/>
    </source>
</evidence>